<accession>A0A401SGY1</accession>
<dbReference type="AlphaFoldDB" id="A0A401SGY1"/>
<dbReference type="EMBL" id="BEZZ01000263">
    <property type="protein sequence ID" value="GCC29672.1"/>
    <property type="molecule type" value="Genomic_DNA"/>
</dbReference>
<gene>
    <name evidence="1" type="ORF">chiPu_0008114</name>
</gene>
<name>A0A401SGY1_CHIPU</name>
<keyword evidence="2" id="KW-1185">Reference proteome</keyword>
<dbReference type="Proteomes" id="UP000287033">
    <property type="component" value="Unassembled WGS sequence"/>
</dbReference>
<evidence type="ECO:0000313" key="1">
    <source>
        <dbReference type="EMBL" id="GCC29672.1"/>
    </source>
</evidence>
<organism evidence="1 2">
    <name type="scientific">Chiloscyllium punctatum</name>
    <name type="common">Brownbanded bambooshark</name>
    <name type="synonym">Hemiscyllium punctatum</name>
    <dbReference type="NCBI Taxonomy" id="137246"/>
    <lineage>
        <taxon>Eukaryota</taxon>
        <taxon>Metazoa</taxon>
        <taxon>Chordata</taxon>
        <taxon>Craniata</taxon>
        <taxon>Vertebrata</taxon>
        <taxon>Chondrichthyes</taxon>
        <taxon>Elasmobranchii</taxon>
        <taxon>Galeomorphii</taxon>
        <taxon>Galeoidea</taxon>
        <taxon>Orectolobiformes</taxon>
        <taxon>Hemiscylliidae</taxon>
        <taxon>Chiloscyllium</taxon>
    </lineage>
</organism>
<protein>
    <submittedName>
        <fullName evidence="1">Uncharacterized protein</fullName>
    </submittedName>
</protein>
<proteinExistence type="predicted"/>
<comment type="caution">
    <text evidence="1">The sequence shown here is derived from an EMBL/GenBank/DDBJ whole genome shotgun (WGS) entry which is preliminary data.</text>
</comment>
<sequence length="80" mass="9438">MRTFRSLLWAGADAHIIASWLNERMRNRLEQVGWWCHVIALLSRSRLMRWETEASDQTKRYLLKTVYTTAVIHHGGAIQE</sequence>
<evidence type="ECO:0000313" key="2">
    <source>
        <dbReference type="Proteomes" id="UP000287033"/>
    </source>
</evidence>
<reference evidence="1 2" key="1">
    <citation type="journal article" date="2018" name="Nat. Ecol. Evol.">
        <title>Shark genomes provide insights into elasmobranch evolution and the origin of vertebrates.</title>
        <authorList>
            <person name="Hara Y"/>
            <person name="Yamaguchi K"/>
            <person name="Onimaru K"/>
            <person name="Kadota M"/>
            <person name="Koyanagi M"/>
            <person name="Keeley SD"/>
            <person name="Tatsumi K"/>
            <person name="Tanaka K"/>
            <person name="Motone F"/>
            <person name="Kageyama Y"/>
            <person name="Nozu R"/>
            <person name="Adachi N"/>
            <person name="Nishimura O"/>
            <person name="Nakagawa R"/>
            <person name="Tanegashima C"/>
            <person name="Kiyatake I"/>
            <person name="Matsumoto R"/>
            <person name="Murakumo K"/>
            <person name="Nishida K"/>
            <person name="Terakita A"/>
            <person name="Kuratani S"/>
            <person name="Sato K"/>
            <person name="Hyodo S Kuraku.S."/>
        </authorList>
    </citation>
    <scope>NUCLEOTIDE SEQUENCE [LARGE SCALE GENOMIC DNA]</scope>
</reference>